<gene>
    <name evidence="5" type="primary">soxB</name>
    <name evidence="5" type="ORF">AB8Z38_25350</name>
</gene>
<dbReference type="NCBIfam" id="TIGR04486">
    <property type="entry name" value="thiosulf_SoxB"/>
    <property type="match status" value="1"/>
</dbReference>
<dbReference type="GO" id="GO:0030288">
    <property type="term" value="C:outer membrane-bounded periplasmic space"/>
    <property type="evidence" value="ECO:0007669"/>
    <property type="project" value="TreeGrafter"/>
</dbReference>
<dbReference type="AlphaFoldDB" id="A0AB39XDH1"/>
<dbReference type="Gene3D" id="3.60.21.10">
    <property type="match status" value="1"/>
</dbReference>
<proteinExistence type="inferred from homology"/>
<dbReference type="Gene3D" id="6.10.140.570">
    <property type="match status" value="1"/>
</dbReference>
<dbReference type="PROSITE" id="PS51318">
    <property type="entry name" value="TAT"/>
    <property type="match status" value="1"/>
</dbReference>
<comment type="similarity">
    <text evidence="2">Belongs to the 5'-nucleotidase family.</text>
</comment>
<dbReference type="InterPro" id="IPR008334">
    <property type="entry name" value="5'-Nucleotdase_C"/>
</dbReference>
<dbReference type="InterPro" id="IPR006179">
    <property type="entry name" value="5_nucleotidase/apyrase"/>
</dbReference>
<evidence type="ECO:0000259" key="4">
    <source>
        <dbReference type="Pfam" id="PF02872"/>
    </source>
</evidence>
<organism evidence="5">
    <name type="scientific">Bradyrhizobium sp. LLZ17</name>
    <dbReference type="NCBI Taxonomy" id="3239388"/>
    <lineage>
        <taxon>Bacteria</taxon>
        <taxon>Pseudomonadati</taxon>
        <taxon>Pseudomonadota</taxon>
        <taxon>Alphaproteobacteria</taxon>
        <taxon>Hyphomicrobiales</taxon>
        <taxon>Nitrobacteraceae</taxon>
        <taxon>Bradyrhizobium</taxon>
    </lineage>
</organism>
<evidence type="ECO:0000256" key="1">
    <source>
        <dbReference type="ARBA" id="ARBA00022729"/>
    </source>
</evidence>
<dbReference type="InterPro" id="IPR029052">
    <property type="entry name" value="Metallo-depent_PP-like"/>
</dbReference>
<dbReference type="PRINTS" id="PR01607">
    <property type="entry name" value="APYRASEFAMLY"/>
</dbReference>
<protein>
    <submittedName>
        <fullName evidence="5">Thiosulfohydrolase SoxB</fullName>
    </submittedName>
</protein>
<accession>A0AB39XDH1</accession>
<keyword evidence="1" id="KW-0732">Signal</keyword>
<dbReference type="RefSeq" id="WP_369720469.1">
    <property type="nucleotide sequence ID" value="NZ_CP165734.1"/>
</dbReference>
<feature type="domain" description="Calcineurin-like phosphoesterase" evidence="3">
    <location>
        <begin position="43"/>
        <end position="313"/>
    </location>
</feature>
<sequence length="583" mass="63440">MAIRRRDFLKSTAAAAATLGVPRLARAAEAASIYDIERFGNARILHLTDTHAQLNPVYFREPSVNIGIGEMAGRPPHLVGRAFLERFGIRPDSADAHAFTCVEFEKSATRFGKLGGFAHLKTLIDRLRGDAGEKHSVLVDGGDLWQGTGLANIMQGRDMVEAANLLGVEAMTGHWEFTYGEQTLRNNLERFKGEFLAQNVFLTEEAAFNDAPAFDRASGRVFKPSTIKELGGYRVAIIGQAFPYVPIAHPKRFTPDWTFGIREEELQKHVDALRGADKVDAVILLSHNGMDVDLKLASRVTGIDVILGGHTHDAVPQPVAVKNPSGMTLVTNAGSNGKFLAVLDLALDKGKVRDVKYHLLPVYSELLKPDPAMAELIGRVRAPFATDWSEKIATPDRLLYRRDNFAGPVDDLICTALRTELDAEIALSPGFRWGVTALPGQPLTMEDLLAETAITYSETYVQEMTGAEIKNVLEDVCDNLFNTDPYYQQGGDMVRAGGLSYTCTPTNAIGSHISDLKLDSGKTLLAAHRYKVAGWASVNAQQGAPAWDVVSNYLRSGRMMPERLGSGVTLKGVEGNPGIVGQG</sequence>
<dbReference type="SUPFAM" id="SSF56300">
    <property type="entry name" value="Metallo-dependent phosphatases"/>
    <property type="match status" value="1"/>
</dbReference>
<evidence type="ECO:0000256" key="2">
    <source>
        <dbReference type="RuleBase" id="RU362119"/>
    </source>
</evidence>
<dbReference type="GO" id="GO:0016787">
    <property type="term" value="F:hydrolase activity"/>
    <property type="evidence" value="ECO:0007669"/>
    <property type="project" value="UniProtKB-KW"/>
</dbReference>
<dbReference type="InterPro" id="IPR030998">
    <property type="entry name" value="Thiosulf_SoxB"/>
</dbReference>
<dbReference type="InterPro" id="IPR041829">
    <property type="entry name" value="SoxB_N"/>
</dbReference>
<keyword evidence="2" id="KW-0547">Nucleotide-binding</keyword>
<reference evidence="5" key="1">
    <citation type="submission" date="2024-08" db="EMBL/GenBank/DDBJ databases">
        <authorList>
            <person name="Chaddad Z."/>
            <person name="Lamrabet M."/>
            <person name="Bouhnik O."/>
            <person name="Alami S."/>
            <person name="Wipf D."/>
            <person name="Courty P.E."/>
            <person name="Missbah El Idrissi M."/>
        </authorList>
    </citation>
    <scope>NUCLEOTIDE SEQUENCE</scope>
    <source>
        <strain evidence="5">LLZ17</strain>
    </source>
</reference>
<dbReference type="PANTHER" id="PTHR11575:SF42">
    <property type="entry name" value="SULFUR OXIDATION PROTEIN SOXB"/>
    <property type="match status" value="1"/>
</dbReference>
<dbReference type="SUPFAM" id="SSF55816">
    <property type="entry name" value="5'-nucleotidase (syn. UDP-sugar hydrolase), C-terminal domain"/>
    <property type="match status" value="1"/>
</dbReference>
<evidence type="ECO:0000259" key="3">
    <source>
        <dbReference type="Pfam" id="PF00149"/>
    </source>
</evidence>
<dbReference type="Gene3D" id="3.90.780.10">
    <property type="entry name" value="5'-Nucleotidase, C-terminal domain"/>
    <property type="match status" value="1"/>
</dbReference>
<dbReference type="InterPro" id="IPR004843">
    <property type="entry name" value="Calcineurin-like_PHP"/>
</dbReference>
<evidence type="ECO:0000313" key="5">
    <source>
        <dbReference type="EMBL" id="XDV56029.1"/>
    </source>
</evidence>
<name>A0AB39XDH1_9BRAD</name>
<dbReference type="GO" id="GO:0000166">
    <property type="term" value="F:nucleotide binding"/>
    <property type="evidence" value="ECO:0007669"/>
    <property type="project" value="UniProtKB-KW"/>
</dbReference>
<dbReference type="InterPro" id="IPR036907">
    <property type="entry name" value="5'-Nucleotdase_C_sf"/>
</dbReference>
<keyword evidence="2" id="KW-0378">Hydrolase</keyword>
<dbReference type="Pfam" id="PF02872">
    <property type="entry name" value="5_nucleotid_C"/>
    <property type="match status" value="1"/>
</dbReference>
<dbReference type="GO" id="GO:0009166">
    <property type="term" value="P:nucleotide catabolic process"/>
    <property type="evidence" value="ECO:0007669"/>
    <property type="project" value="InterPro"/>
</dbReference>
<dbReference type="Pfam" id="PF00149">
    <property type="entry name" value="Metallophos"/>
    <property type="match status" value="1"/>
</dbReference>
<dbReference type="EMBL" id="CP165734">
    <property type="protein sequence ID" value="XDV56029.1"/>
    <property type="molecule type" value="Genomic_DNA"/>
</dbReference>
<feature type="domain" description="5'-Nucleotidase C-terminal" evidence="4">
    <location>
        <begin position="408"/>
        <end position="535"/>
    </location>
</feature>
<dbReference type="CDD" id="cd07411">
    <property type="entry name" value="MPP_SoxB_N"/>
    <property type="match status" value="1"/>
</dbReference>
<dbReference type="PANTHER" id="PTHR11575">
    <property type="entry name" value="5'-NUCLEOTIDASE-RELATED"/>
    <property type="match status" value="1"/>
</dbReference>
<dbReference type="InterPro" id="IPR006311">
    <property type="entry name" value="TAT_signal"/>
</dbReference>
<dbReference type="FunFam" id="3.60.21.10:FF:000091">
    <property type="entry name" value="Sulfur oxidation protein SoxB"/>
    <property type="match status" value="1"/>
</dbReference>